<dbReference type="Proteomes" id="UP000038009">
    <property type="component" value="Unassembled WGS sequence"/>
</dbReference>
<evidence type="ECO:0000313" key="1">
    <source>
        <dbReference type="EMBL" id="KPI89305.1"/>
    </source>
</evidence>
<dbReference type="VEuPathDB" id="TriTrypDB:Lsey_0026_0010"/>
<name>A0A0N1I779_LEPSE</name>
<reference evidence="1 2" key="1">
    <citation type="journal article" date="2015" name="PLoS Pathog.">
        <title>Leptomonas seymouri: Adaptations to the Dixenous Life Cycle Analyzed by Genome Sequencing, Transcriptome Profiling and Co-infection with Leishmania donovani.</title>
        <authorList>
            <person name="Kraeva N."/>
            <person name="Butenko A."/>
            <person name="Hlavacova J."/>
            <person name="Kostygov A."/>
            <person name="Myskova J."/>
            <person name="Grybchuk D."/>
            <person name="Lestinova T."/>
            <person name="Votypka J."/>
            <person name="Volf P."/>
            <person name="Opperdoes F."/>
            <person name="Flegontov P."/>
            <person name="Lukes J."/>
            <person name="Yurchenko V."/>
        </authorList>
    </citation>
    <scope>NUCLEOTIDE SEQUENCE [LARGE SCALE GENOMIC DNA]</scope>
    <source>
        <strain evidence="1 2">ATCC 30220</strain>
    </source>
</reference>
<dbReference type="EMBL" id="LJSK01000026">
    <property type="protein sequence ID" value="KPI89305.1"/>
    <property type="molecule type" value="Genomic_DNA"/>
</dbReference>
<evidence type="ECO:0000313" key="2">
    <source>
        <dbReference type="Proteomes" id="UP000038009"/>
    </source>
</evidence>
<comment type="caution">
    <text evidence="1">The sequence shown here is derived from an EMBL/GenBank/DDBJ whole genome shotgun (WGS) entry which is preliminary data.</text>
</comment>
<organism evidence="1 2">
    <name type="scientific">Leptomonas seymouri</name>
    <dbReference type="NCBI Taxonomy" id="5684"/>
    <lineage>
        <taxon>Eukaryota</taxon>
        <taxon>Discoba</taxon>
        <taxon>Euglenozoa</taxon>
        <taxon>Kinetoplastea</taxon>
        <taxon>Metakinetoplastina</taxon>
        <taxon>Trypanosomatida</taxon>
        <taxon>Trypanosomatidae</taxon>
        <taxon>Leishmaniinae</taxon>
        <taxon>Leptomonas</taxon>
    </lineage>
</organism>
<accession>A0A0N1I779</accession>
<gene>
    <name evidence="1" type="ORF">ABL78_1534</name>
</gene>
<dbReference type="OMA" id="VHARHFS"/>
<keyword evidence="2" id="KW-1185">Reference proteome</keyword>
<dbReference type="OrthoDB" id="271832at2759"/>
<sequence length="240" mass="26689">MWRRTPALRLVKTTAALYAAPSPPSNGKSTSGPWSVPSSILKWYPRRAGFFLAGCLAGHNIFINDIPKRFDKVHARHFSVVEALTITPVYTLTMVHYFSLFCQYPTRIEVLKPMLQELGHKSDIQYRWLCVLQDTNPVSSITWRCGLLSLQLLLFPVWLLLSAAAPQLVHATVSSSCRILHTKYSCISASGHSAPVPAFVAKAAELYAERETFHEAQAMALPTDFGVAIIMVVLVVYLTS</sequence>
<dbReference type="AlphaFoldDB" id="A0A0N1I779"/>
<protein>
    <submittedName>
        <fullName evidence="1">Uncharacterized protein</fullName>
    </submittedName>
</protein>
<proteinExistence type="predicted"/>